<evidence type="ECO:0000256" key="2">
    <source>
        <dbReference type="ARBA" id="ARBA00022630"/>
    </source>
</evidence>
<keyword evidence="2" id="KW-0285">Flavoprotein</keyword>
<gene>
    <name evidence="7" type="ORF">A6F49_02385</name>
</gene>
<evidence type="ECO:0000256" key="5">
    <source>
        <dbReference type="SAM" id="MobiDB-lite"/>
    </source>
</evidence>
<evidence type="ECO:0000313" key="7">
    <source>
        <dbReference type="EMBL" id="OAV51170.1"/>
    </source>
</evidence>
<evidence type="ECO:0000313" key="8">
    <source>
        <dbReference type="Proteomes" id="UP000078292"/>
    </source>
</evidence>
<feature type="region of interest" description="Disordered" evidence="5">
    <location>
        <begin position="425"/>
        <end position="447"/>
    </location>
</feature>
<dbReference type="InterPro" id="IPR036188">
    <property type="entry name" value="FAD/NAD-bd_sf"/>
</dbReference>
<reference evidence="7 8" key="1">
    <citation type="submission" date="2016-04" db="EMBL/GenBank/DDBJ databases">
        <title>First whole genome shotgun sequence of the bacterium Enteractinococcus sp. strain UASWS1574.</title>
        <authorList>
            <person name="Crovadore J."/>
            <person name="Chablais R."/>
            <person name="Lefort F."/>
        </authorList>
    </citation>
    <scope>NUCLEOTIDE SEQUENCE [LARGE SCALE GENOMIC DNA]</scope>
    <source>
        <strain evidence="7 8">UASWS1574</strain>
    </source>
</reference>
<protein>
    <submittedName>
        <fullName evidence="7">FAD-binding protein</fullName>
    </submittedName>
</protein>
<comment type="cofactor">
    <cofactor evidence="1">
        <name>FAD</name>
        <dbReference type="ChEBI" id="CHEBI:57692"/>
    </cofactor>
</comment>
<dbReference type="PRINTS" id="PR00411">
    <property type="entry name" value="PNDRDTASEI"/>
</dbReference>
<dbReference type="PANTHER" id="PTHR43400">
    <property type="entry name" value="FUMARATE REDUCTASE"/>
    <property type="match status" value="1"/>
</dbReference>
<keyword evidence="3" id="KW-0274">FAD</keyword>
<evidence type="ECO:0000259" key="6">
    <source>
        <dbReference type="Pfam" id="PF00890"/>
    </source>
</evidence>
<dbReference type="InterPro" id="IPR003953">
    <property type="entry name" value="FAD-dep_OxRdtase_2_FAD-bd"/>
</dbReference>
<feature type="domain" description="FAD-dependent oxidoreductase 2 FAD-binding" evidence="6">
    <location>
        <begin position="15"/>
        <end position="518"/>
    </location>
</feature>
<dbReference type="GO" id="GO:0008202">
    <property type="term" value="P:steroid metabolic process"/>
    <property type="evidence" value="ECO:0007669"/>
    <property type="project" value="UniProtKB-ARBA"/>
</dbReference>
<dbReference type="InterPro" id="IPR050315">
    <property type="entry name" value="FAD-oxidoreductase_2"/>
</dbReference>
<dbReference type="Pfam" id="PF00890">
    <property type="entry name" value="FAD_binding_2"/>
    <property type="match status" value="1"/>
</dbReference>
<dbReference type="AlphaFoldDB" id="A0A1B7LUP4"/>
<feature type="compositionally biased region" description="Basic and acidic residues" evidence="5">
    <location>
        <begin position="425"/>
        <end position="443"/>
    </location>
</feature>
<evidence type="ECO:0000256" key="3">
    <source>
        <dbReference type="ARBA" id="ARBA00022827"/>
    </source>
</evidence>
<dbReference type="InterPro" id="IPR027477">
    <property type="entry name" value="Succ_DH/fumarate_Rdtase_cat_sf"/>
</dbReference>
<evidence type="ECO:0000256" key="4">
    <source>
        <dbReference type="ARBA" id="ARBA00023002"/>
    </source>
</evidence>
<comment type="caution">
    <text evidence="7">The sequence shown here is derived from an EMBL/GenBank/DDBJ whole genome shotgun (WGS) entry which is preliminary data.</text>
</comment>
<keyword evidence="8" id="KW-1185">Reference proteome</keyword>
<sequence>MSSFYTVDQLDESYDVVVMGSGASGLTAAVRAAHSGLRVAVVEKAERLGGTSAAGGGVIWAPANHLGAAAGYQDSEQDGIDYLTAAAGDIMSDDDIAWYVRTSREAITFLDEHTRVELLPLSRPDYHMEWPGAAAGGRSLDNAAFRADDYPDVAKLMRQPTYFPLLTMVERDDLNGRAPDPQLLEDRAAQGIRTMGGALVGSLTASALDAGVHIALSAPVTNLAADERNWQVTVTDTKAITAAAVVIASGGFDYNQRLRETFLPLNVTPIGAPSNEGDGLELGMAVGASLRDMNALWGVPIINAAGQTYDGKPTGRMGNVEMTLPGSITVNAAGRRFVNEALNYHDVARVFVNIDPHTGMAQNNPAWLVFDHTFMSKYPVAGSTPGQAPDWILQADSLEALAEQAGIDAEQLSATVEKFNDDARRGVDTEFGRGSSEQDRHLGDASVKPNPCLAPLETGPYYAVPLRAGTLGTSGGLATNHDGQVLDRNQQPIEGLYAAGNVSGGVFRNTYPGGGATLGSGVTRAYAVGSHLAEILAPVTVP</sequence>
<dbReference type="EMBL" id="LXEY01000117">
    <property type="protein sequence ID" value="OAV51170.1"/>
    <property type="molecule type" value="Genomic_DNA"/>
</dbReference>
<dbReference type="Gene3D" id="3.50.50.60">
    <property type="entry name" value="FAD/NAD(P)-binding domain"/>
    <property type="match status" value="1"/>
</dbReference>
<proteinExistence type="predicted"/>
<dbReference type="Proteomes" id="UP000078292">
    <property type="component" value="Unassembled WGS sequence"/>
</dbReference>
<dbReference type="SUPFAM" id="SSF51905">
    <property type="entry name" value="FAD/NAD(P)-binding domain"/>
    <property type="match status" value="1"/>
</dbReference>
<dbReference type="GO" id="GO:0033765">
    <property type="term" value="F:steroid dehydrogenase activity, acting on the CH-CH group of donors"/>
    <property type="evidence" value="ECO:0007669"/>
    <property type="project" value="UniProtKB-ARBA"/>
</dbReference>
<dbReference type="PRINTS" id="PR00368">
    <property type="entry name" value="FADPNR"/>
</dbReference>
<organism evidence="7 8">
    <name type="scientific">Enteractinococcus helveticum</name>
    <dbReference type="NCBI Taxonomy" id="1837282"/>
    <lineage>
        <taxon>Bacteria</taxon>
        <taxon>Bacillati</taxon>
        <taxon>Actinomycetota</taxon>
        <taxon>Actinomycetes</taxon>
        <taxon>Micrococcales</taxon>
        <taxon>Micrococcaceae</taxon>
    </lineage>
</organism>
<dbReference type="STRING" id="1837282.A6F49_02385"/>
<accession>A0A1B7LUP4</accession>
<dbReference type="Gene3D" id="3.90.700.10">
    <property type="entry name" value="Succinate dehydrogenase/fumarate reductase flavoprotein, catalytic domain"/>
    <property type="match status" value="1"/>
</dbReference>
<keyword evidence="4" id="KW-0560">Oxidoreductase</keyword>
<dbReference type="SUPFAM" id="SSF56425">
    <property type="entry name" value="Succinate dehydrogenase/fumarate reductase flavoprotein, catalytic domain"/>
    <property type="match status" value="1"/>
</dbReference>
<name>A0A1B7LUP4_9MICC</name>
<evidence type="ECO:0000256" key="1">
    <source>
        <dbReference type="ARBA" id="ARBA00001974"/>
    </source>
</evidence>
<dbReference type="PANTHER" id="PTHR43400:SF10">
    <property type="entry name" value="3-OXOSTEROID 1-DEHYDROGENASE"/>
    <property type="match status" value="1"/>
</dbReference>